<reference evidence="7 8" key="1">
    <citation type="submission" date="2017-08" db="EMBL/GenBank/DDBJ databases">
        <title>Infants hospitalized years apart are colonized by the same room-sourced microbial strains.</title>
        <authorList>
            <person name="Brooks B."/>
            <person name="Olm M.R."/>
            <person name="Firek B.A."/>
            <person name="Baker R."/>
            <person name="Thomas B.C."/>
            <person name="Morowitz M.J."/>
            <person name="Banfield J.F."/>
        </authorList>
    </citation>
    <scope>NUCLEOTIDE SEQUENCE [LARGE SCALE GENOMIC DNA]</scope>
    <source>
        <strain evidence="7">S2_005_002_R2_34</strain>
    </source>
</reference>
<comment type="caution">
    <text evidence="7">The sequence shown here is derived from an EMBL/GenBank/DDBJ whole genome shotgun (WGS) entry which is preliminary data.</text>
</comment>
<sequence length="239" mass="26762">MTTPDISIAIPAHNEERYIGRCIESVLLSAQRAQVSAEVVVALNRCTDGTQAIAESLGARCVVEERKCIAAVRNAAVRGGTAYALATIDADSWMQPHTMAELIRHVNDKRYVGGGATIWPERWSLGIVLTGFVVARYVIDKGISAGLFWCQRDAFEAIGGFDERMVSVEDVDFAVRLKALGKTRGQRFGTLWRGGIITSCRKFDHFGDWYLVRNPAMVRRMFDGHDRRAADQYWYDVER</sequence>
<evidence type="ECO:0000313" key="7">
    <source>
        <dbReference type="EMBL" id="PZQ45364.1"/>
    </source>
</evidence>
<dbReference type="InterPro" id="IPR029044">
    <property type="entry name" value="Nucleotide-diphossugar_trans"/>
</dbReference>
<evidence type="ECO:0000256" key="5">
    <source>
        <dbReference type="ARBA" id="ARBA00023136"/>
    </source>
</evidence>
<gene>
    <name evidence="7" type="ORF">DI556_22860</name>
</gene>
<keyword evidence="3" id="KW-0328">Glycosyltransferase</keyword>
<dbReference type="Pfam" id="PF00535">
    <property type="entry name" value="Glycos_transf_2"/>
    <property type="match status" value="1"/>
</dbReference>
<dbReference type="GO" id="GO:0005886">
    <property type="term" value="C:plasma membrane"/>
    <property type="evidence" value="ECO:0007669"/>
    <property type="project" value="UniProtKB-SubCell"/>
</dbReference>
<proteinExistence type="predicted"/>
<keyword evidence="4 7" id="KW-0808">Transferase</keyword>
<evidence type="ECO:0000256" key="1">
    <source>
        <dbReference type="ARBA" id="ARBA00004236"/>
    </source>
</evidence>
<evidence type="ECO:0000256" key="4">
    <source>
        <dbReference type="ARBA" id="ARBA00022679"/>
    </source>
</evidence>
<dbReference type="AlphaFoldDB" id="A0A2W5MX43"/>
<evidence type="ECO:0000313" key="8">
    <source>
        <dbReference type="Proteomes" id="UP000249185"/>
    </source>
</evidence>
<evidence type="ECO:0000259" key="6">
    <source>
        <dbReference type="Pfam" id="PF00535"/>
    </source>
</evidence>
<dbReference type="PANTHER" id="PTHR43646:SF2">
    <property type="entry name" value="GLYCOSYLTRANSFERASE 2-LIKE DOMAIN-CONTAINING PROTEIN"/>
    <property type="match status" value="1"/>
</dbReference>
<accession>A0A2W5MX43</accession>
<evidence type="ECO:0000256" key="3">
    <source>
        <dbReference type="ARBA" id="ARBA00022676"/>
    </source>
</evidence>
<name>A0A2W5MX43_RHOSU</name>
<dbReference type="InterPro" id="IPR001173">
    <property type="entry name" value="Glyco_trans_2-like"/>
</dbReference>
<dbReference type="Proteomes" id="UP000249185">
    <property type="component" value="Unassembled WGS sequence"/>
</dbReference>
<feature type="domain" description="Glycosyltransferase 2-like" evidence="6">
    <location>
        <begin position="7"/>
        <end position="113"/>
    </location>
</feature>
<comment type="subcellular location">
    <subcellularLocation>
        <location evidence="1">Cell membrane</location>
    </subcellularLocation>
</comment>
<dbReference type="GO" id="GO:0016757">
    <property type="term" value="F:glycosyltransferase activity"/>
    <property type="evidence" value="ECO:0007669"/>
    <property type="project" value="UniProtKB-KW"/>
</dbReference>
<keyword evidence="5" id="KW-0472">Membrane</keyword>
<keyword evidence="2" id="KW-1003">Cell membrane</keyword>
<dbReference type="PANTHER" id="PTHR43646">
    <property type="entry name" value="GLYCOSYLTRANSFERASE"/>
    <property type="match status" value="1"/>
</dbReference>
<evidence type="ECO:0000256" key="2">
    <source>
        <dbReference type="ARBA" id="ARBA00022475"/>
    </source>
</evidence>
<dbReference type="EMBL" id="QFPW01000063">
    <property type="protein sequence ID" value="PZQ45364.1"/>
    <property type="molecule type" value="Genomic_DNA"/>
</dbReference>
<dbReference type="SUPFAM" id="SSF53448">
    <property type="entry name" value="Nucleotide-diphospho-sugar transferases"/>
    <property type="match status" value="1"/>
</dbReference>
<dbReference type="Gene3D" id="3.90.550.10">
    <property type="entry name" value="Spore Coat Polysaccharide Biosynthesis Protein SpsA, Chain A"/>
    <property type="match status" value="1"/>
</dbReference>
<protein>
    <submittedName>
        <fullName evidence="7">Glycosyl transferase family 2</fullName>
    </submittedName>
</protein>
<organism evidence="7 8">
    <name type="scientific">Rhodovulum sulfidophilum</name>
    <name type="common">Rhodobacter sulfidophilus</name>
    <dbReference type="NCBI Taxonomy" id="35806"/>
    <lineage>
        <taxon>Bacteria</taxon>
        <taxon>Pseudomonadati</taxon>
        <taxon>Pseudomonadota</taxon>
        <taxon>Alphaproteobacteria</taxon>
        <taxon>Rhodobacterales</taxon>
        <taxon>Paracoccaceae</taxon>
        <taxon>Rhodovulum</taxon>
    </lineage>
</organism>